<dbReference type="AlphaFoldDB" id="A0A9W9H9J4"/>
<dbReference type="EMBL" id="JAPQKL010000002">
    <property type="protein sequence ID" value="KAJ5142571.1"/>
    <property type="molecule type" value="Genomic_DNA"/>
</dbReference>
<dbReference type="InterPro" id="IPR016181">
    <property type="entry name" value="Acyl_CoA_acyltransferase"/>
</dbReference>
<dbReference type="InterPro" id="IPR052523">
    <property type="entry name" value="Trichothecene_AcTrans"/>
</dbReference>
<protein>
    <submittedName>
        <fullName evidence="1">Acyl-CoA N-acyltransferase</fullName>
    </submittedName>
</protein>
<name>A0A9W9H9J4_9EURO</name>
<reference evidence="1" key="2">
    <citation type="journal article" date="2023" name="IMA Fungus">
        <title>Comparative genomic study of the Penicillium genus elucidates a diverse pangenome and 15 lateral gene transfer events.</title>
        <authorList>
            <person name="Petersen C."/>
            <person name="Sorensen T."/>
            <person name="Nielsen M.R."/>
            <person name="Sondergaard T.E."/>
            <person name="Sorensen J.L."/>
            <person name="Fitzpatrick D.A."/>
            <person name="Frisvad J.C."/>
            <person name="Nielsen K.L."/>
        </authorList>
    </citation>
    <scope>NUCLEOTIDE SEQUENCE</scope>
    <source>
        <strain evidence="1">IBT 22155</strain>
    </source>
</reference>
<gene>
    <name evidence="1" type="ORF">N7515_001358</name>
</gene>
<dbReference type="PANTHER" id="PTHR42791">
    <property type="entry name" value="GNAT FAMILY ACETYLTRANSFERASE"/>
    <property type="match status" value="1"/>
</dbReference>
<reference evidence="1" key="1">
    <citation type="submission" date="2022-11" db="EMBL/GenBank/DDBJ databases">
        <authorList>
            <person name="Petersen C."/>
        </authorList>
    </citation>
    <scope>NUCLEOTIDE SEQUENCE</scope>
    <source>
        <strain evidence="1">IBT 22155</strain>
    </source>
</reference>
<dbReference type="SUPFAM" id="SSF55729">
    <property type="entry name" value="Acyl-CoA N-acyltransferases (Nat)"/>
    <property type="match status" value="1"/>
</dbReference>
<dbReference type="RefSeq" id="XP_056524215.1">
    <property type="nucleotide sequence ID" value="XM_056662102.1"/>
</dbReference>
<evidence type="ECO:0000313" key="2">
    <source>
        <dbReference type="Proteomes" id="UP001149079"/>
    </source>
</evidence>
<proteinExistence type="predicted"/>
<keyword evidence="2" id="KW-1185">Reference proteome</keyword>
<organism evidence="1 2">
    <name type="scientific">Penicillium bovifimosum</name>
    <dbReference type="NCBI Taxonomy" id="126998"/>
    <lineage>
        <taxon>Eukaryota</taxon>
        <taxon>Fungi</taxon>
        <taxon>Dikarya</taxon>
        <taxon>Ascomycota</taxon>
        <taxon>Pezizomycotina</taxon>
        <taxon>Eurotiomycetes</taxon>
        <taxon>Eurotiomycetidae</taxon>
        <taxon>Eurotiales</taxon>
        <taxon>Aspergillaceae</taxon>
        <taxon>Penicillium</taxon>
    </lineage>
</organism>
<dbReference type="GeneID" id="81401272"/>
<comment type="caution">
    <text evidence="1">The sequence shown here is derived from an EMBL/GenBank/DDBJ whole genome shotgun (WGS) entry which is preliminary data.</text>
</comment>
<dbReference type="Gene3D" id="3.40.630.30">
    <property type="match status" value="2"/>
</dbReference>
<evidence type="ECO:0000313" key="1">
    <source>
        <dbReference type="EMBL" id="KAJ5142571.1"/>
    </source>
</evidence>
<dbReference type="OrthoDB" id="410198at2759"/>
<dbReference type="Proteomes" id="UP001149079">
    <property type="component" value="Unassembled WGS sequence"/>
</dbReference>
<sequence>MAVQSIPITHGGEKRLNAVAQLNGRVFDTDPVIAYMLLELSAQERRAYLPAYWTTLVKSALLNQAVITEADGWKAASVILPPGRSVDNIFTLLRAGFLGILWRIGFPGLKRLWCEFSGMTDNAKRKGLRGQKQYYYVFSLGTEREHRGKGEIKLDVHSHLASPTDLITPAGLGKAIMREHQQAAQAANLPIWLEATTASSRGLYLSLGFQEVEEIVLGKGKVAADASLQPGGPGVSMWAMVWWPRAASESTS</sequence>
<accession>A0A9W9H9J4</accession>
<dbReference type="PANTHER" id="PTHR42791:SF1">
    <property type="entry name" value="N-ACETYLTRANSFERASE DOMAIN-CONTAINING PROTEIN"/>
    <property type="match status" value="1"/>
</dbReference>